<sequence>MFVLPNQLPLPIIEGYWLPTSQGGKRNCLSEWYICIRTGTYCKGIDKVVDIAAMGNRTTPRFKPFLMFVGLAVLVGV</sequence>
<evidence type="ECO:0000313" key="1">
    <source>
        <dbReference type="EMBL" id="KAI8546245.1"/>
    </source>
</evidence>
<dbReference type="Proteomes" id="UP001062846">
    <property type="component" value="Chromosome 7"/>
</dbReference>
<protein>
    <submittedName>
        <fullName evidence="1">Uncharacterized protein</fullName>
    </submittedName>
</protein>
<accession>A0ACC0MZ21</accession>
<keyword evidence="2" id="KW-1185">Reference proteome</keyword>
<gene>
    <name evidence="1" type="ORF">RHMOL_Rhmol07G0102100</name>
</gene>
<evidence type="ECO:0000313" key="2">
    <source>
        <dbReference type="Proteomes" id="UP001062846"/>
    </source>
</evidence>
<organism evidence="1 2">
    <name type="scientific">Rhododendron molle</name>
    <name type="common">Chinese azalea</name>
    <name type="synonym">Azalea mollis</name>
    <dbReference type="NCBI Taxonomy" id="49168"/>
    <lineage>
        <taxon>Eukaryota</taxon>
        <taxon>Viridiplantae</taxon>
        <taxon>Streptophyta</taxon>
        <taxon>Embryophyta</taxon>
        <taxon>Tracheophyta</taxon>
        <taxon>Spermatophyta</taxon>
        <taxon>Magnoliopsida</taxon>
        <taxon>eudicotyledons</taxon>
        <taxon>Gunneridae</taxon>
        <taxon>Pentapetalae</taxon>
        <taxon>asterids</taxon>
        <taxon>Ericales</taxon>
        <taxon>Ericaceae</taxon>
        <taxon>Ericoideae</taxon>
        <taxon>Rhodoreae</taxon>
        <taxon>Rhododendron</taxon>
    </lineage>
</organism>
<reference evidence="1" key="1">
    <citation type="submission" date="2022-02" db="EMBL/GenBank/DDBJ databases">
        <title>Plant Genome Project.</title>
        <authorList>
            <person name="Zhang R.-G."/>
        </authorList>
    </citation>
    <scope>NUCLEOTIDE SEQUENCE</scope>
    <source>
        <strain evidence="1">AT1</strain>
    </source>
</reference>
<name>A0ACC0MZ21_RHOML</name>
<proteinExistence type="predicted"/>
<comment type="caution">
    <text evidence="1">The sequence shown here is derived from an EMBL/GenBank/DDBJ whole genome shotgun (WGS) entry which is preliminary data.</text>
</comment>
<dbReference type="EMBL" id="CM046394">
    <property type="protein sequence ID" value="KAI8546245.1"/>
    <property type="molecule type" value="Genomic_DNA"/>
</dbReference>